<evidence type="ECO:0000256" key="9">
    <source>
        <dbReference type="ARBA" id="ARBA00023136"/>
    </source>
</evidence>
<evidence type="ECO:0000313" key="15">
    <source>
        <dbReference type="Proteomes" id="UP001356427"/>
    </source>
</evidence>
<evidence type="ECO:0000259" key="13">
    <source>
        <dbReference type="Pfam" id="PF17708"/>
    </source>
</evidence>
<protein>
    <recommendedName>
        <fullName evidence="16">Non-syndromic hearing impairment protein 5</fullName>
    </recommendedName>
</protein>
<reference evidence="14 15" key="1">
    <citation type="submission" date="2021-04" db="EMBL/GenBank/DDBJ databases">
        <authorList>
            <person name="De Guttry C."/>
            <person name="Zahm M."/>
            <person name="Klopp C."/>
            <person name="Cabau C."/>
            <person name="Louis A."/>
            <person name="Berthelot C."/>
            <person name="Parey E."/>
            <person name="Roest Crollius H."/>
            <person name="Montfort J."/>
            <person name="Robinson-Rechavi M."/>
            <person name="Bucao C."/>
            <person name="Bouchez O."/>
            <person name="Gislard M."/>
            <person name="Lluch J."/>
            <person name="Milhes M."/>
            <person name="Lampietro C."/>
            <person name="Lopez Roques C."/>
            <person name="Donnadieu C."/>
            <person name="Braasch I."/>
            <person name="Desvignes T."/>
            <person name="Postlethwait J."/>
            <person name="Bobe J."/>
            <person name="Wedekind C."/>
            <person name="Guiguen Y."/>
        </authorList>
    </citation>
    <scope>NUCLEOTIDE SEQUENCE [LARGE SCALE GENOMIC DNA]</scope>
    <source>
        <strain evidence="14">Cs_M1</strain>
        <tissue evidence="14">Blood</tissue>
    </source>
</reference>
<dbReference type="InterPro" id="IPR042377">
    <property type="entry name" value="GSDME"/>
</dbReference>
<dbReference type="GO" id="GO:0005737">
    <property type="term" value="C:cytoplasm"/>
    <property type="evidence" value="ECO:0007669"/>
    <property type="project" value="UniProtKB-SubCell"/>
</dbReference>
<gene>
    <name evidence="14" type="ORF">J4Q44_G00034320</name>
</gene>
<dbReference type="EMBL" id="JAGTTL010000002">
    <property type="protein sequence ID" value="KAK6327786.1"/>
    <property type="molecule type" value="Genomic_DNA"/>
</dbReference>
<keyword evidence="7" id="KW-1210">Necrosis</keyword>
<comment type="similarity">
    <text evidence="3">Belongs to the gasdermin family.</text>
</comment>
<evidence type="ECO:0000256" key="3">
    <source>
        <dbReference type="ARBA" id="ARBA00009279"/>
    </source>
</evidence>
<dbReference type="PANTHER" id="PTHR15207:SF3">
    <property type="entry name" value="DEAFNESS, AUTOSOMAL DOMINANT 5-RELATED"/>
    <property type="match status" value="1"/>
</dbReference>
<keyword evidence="15" id="KW-1185">Reference proteome</keyword>
<evidence type="ECO:0000313" key="14">
    <source>
        <dbReference type="EMBL" id="KAK6327786.1"/>
    </source>
</evidence>
<accession>A0AAN8R769</accession>
<evidence type="ECO:0000256" key="4">
    <source>
        <dbReference type="ARBA" id="ARBA00022452"/>
    </source>
</evidence>
<dbReference type="GO" id="GO:0005886">
    <property type="term" value="C:plasma membrane"/>
    <property type="evidence" value="ECO:0007669"/>
    <property type="project" value="UniProtKB-SubCell"/>
</dbReference>
<evidence type="ECO:0000256" key="5">
    <source>
        <dbReference type="ARBA" id="ARBA00022475"/>
    </source>
</evidence>
<evidence type="ECO:0000256" key="8">
    <source>
        <dbReference type="ARBA" id="ARBA00022692"/>
    </source>
</evidence>
<sequence>MWGVVAAEAQSPLSRVLKTDIPEVTGHRTRALLEALHAIPVINPDYNKVMFAKATANFVRQIDPDGTLISVSRLNDSDKLVPMALVVKRNRFWFWQRPKYLPSDFTLSHLLLGDKELTPDVSESDFLSYEGRFGDNLSGKLDAKAGNFSVSVEGRGSSKLQLSFGKLKKQDVDVQKLLLASNDRMVDMQHVLVQQCQKRAEVFAVLKERILTTTPCSISEQVQEQGTCQGVLGLLGKLGTHSVKVCVQENSSIEMDSDVSLEIPPLTVIAYSLIELEVRKDGHYELCLQHGTLGGFEAGSGRTSPSQDSFDTLCVVDGQEWTEKEIPEGAPLSALQKNLQDLEVYLRQLAVLPESTRSTLFQRLREVLVDRTTLTVLEHTLEVWCRGKDLDPTEVKELSVSQNKSVSTLLDLVQKGPTNQIQADGASTPLHLTATHLLVSALEALPDAALTLLGESSPDVIEALNTLVIKLKVNGQSLPLESLPHPLQDKGAFQWAEQLLLSSNVMLRRETDRLWAETGKMPGVFPLVMCIAVQGLTSLYTGKG</sequence>
<proteinExistence type="inferred from homology"/>
<comment type="caution">
    <text evidence="14">The sequence shown here is derived from an EMBL/GenBank/DDBJ whole genome shotgun (WGS) entry which is preliminary data.</text>
</comment>
<evidence type="ECO:0000256" key="7">
    <source>
        <dbReference type="ARBA" id="ARBA00022590"/>
    </source>
</evidence>
<keyword evidence="4" id="KW-1134">Transmembrane beta strand</keyword>
<evidence type="ECO:0000256" key="6">
    <source>
        <dbReference type="ARBA" id="ARBA00022490"/>
    </source>
</evidence>
<keyword evidence="6" id="KW-0963">Cytoplasm</keyword>
<evidence type="ECO:0000256" key="11">
    <source>
        <dbReference type="ARBA" id="ARBA00023288"/>
    </source>
</evidence>
<dbReference type="PANTHER" id="PTHR15207">
    <property type="entry name" value="NONSYNDROMIC HEARING IMPAIRMENT PROTEIN"/>
    <property type="match status" value="1"/>
</dbReference>
<keyword evidence="5" id="KW-1003">Cell membrane</keyword>
<name>A0AAN8R769_9TELE</name>
<dbReference type="InterPro" id="IPR040460">
    <property type="entry name" value="Gasdermin_pore"/>
</dbReference>
<evidence type="ECO:0008006" key="16">
    <source>
        <dbReference type="Google" id="ProtNLM"/>
    </source>
</evidence>
<dbReference type="AlphaFoldDB" id="A0AAN8R769"/>
<dbReference type="InterPro" id="IPR041263">
    <property type="entry name" value="Gasdermin_PUB"/>
</dbReference>
<keyword evidence="8" id="KW-0812">Transmembrane</keyword>
<evidence type="ECO:0000256" key="10">
    <source>
        <dbReference type="ARBA" id="ARBA00023139"/>
    </source>
</evidence>
<evidence type="ECO:0000256" key="2">
    <source>
        <dbReference type="ARBA" id="ARBA00004651"/>
    </source>
</evidence>
<keyword evidence="9" id="KW-0472">Membrane</keyword>
<keyword evidence="10" id="KW-0564">Palmitate</keyword>
<keyword evidence="11" id="KW-0449">Lipoprotein</keyword>
<feature type="domain" description="Gasdermin PUB" evidence="13">
    <location>
        <begin position="331"/>
        <end position="511"/>
    </location>
</feature>
<comment type="subcellular location">
    <subcellularLocation>
        <location evidence="2">Cell membrane</location>
        <topology evidence="2">Multi-pass membrane protein</topology>
    </subcellularLocation>
    <subcellularLocation>
        <location evidence="1">Cytoplasm</location>
    </subcellularLocation>
</comment>
<evidence type="ECO:0000256" key="1">
    <source>
        <dbReference type="ARBA" id="ARBA00004496"/>
    </source>
</evidence>
<dbReference type="Proteomes" id="UP001356427">
    <property type="component" value="Unassembled WGS sequence"/>
</dbReference>
<organism evidence="14 15">
    <name type="scientific">Coregonus suidteri</name>
    <dbReference type="NCBI Taxonomy" id="861788"/>
    <lineage>
        <taxon>Eukaryota</taxon>
        <taxon>Metazoa</taxon>
        <taxon>Chordata</taxon>
        <taxon>Craniata</taxon>
        <taxon>Vertebrata</taxon>
        <taxon>Euteleostomi</taxon>
        <taxon>Actinopterygii</taxon>
        <taxon>Neopterygii</taxon>
        <taxon>Teleostei</taxon>
        <taxon>Protacanthopterygii</taxon>
        <taxon>Salmoniformes</taxon>
        <taxon>Salmonidae</taxon>
        <taxon>Coregoninae</taxon>
        <taxon>Coregonus</taxon>
    </lineage>
</organism>
<dbReference type="GO" id="GO:0012501">
    <property type="term" value="P:programmed cell death"/>
    <property type="evidence" value="ECO:0007669"/>
    <property type="project" value="UniProtKB-KW"/>
</dbReference>
<feature type="domain" description="Gasdermin pore forming" evidence="12">
    <location>
        <begin position="50"/>
        <end position="297"/>
    </location>
</feature>
<evidence type="ECO:0000259" key="12">
    <source>
        <dbReference type="Pfam" id="PF04598"/>
    </source>
</evidence>
<dbReference type="Pfam" id="PF04598">
    <property type="entry name" value="Gasdermin"/>
    <property type="match status" value="1"/>
</dbReference>
<dbReference type="Pfam" id="PF17708">
    <property type="entry name" value="Gasdermin_C"/>
    <property type="match status" value="1"/>
</dbReference>